<dbReference type="PANTHER" id="PTHR36503:SF1">
    <property type="entry name" value="BLR2520 PROTEIN"/>
    <property type="match status" value="1"/>
</dbReference>
<dbReference type="InterPro" id="IPR029068">
    <property type="entry name" value="Glyas_Bleomycin-R_OHBP_Dase"/>
</dbReference>
<sequence>MSNINTLVLEVADPAAARTFYTEAFGPDLPLDFRAGSTPSEGFRGFHVSFVMAQPADVDALAESALAAGATMIKPVSKSFWGYGGVLRAPDGAIWKVASSSKKNTGPVSRSFESIALLIGAADVAASKQFYVDRGFGVGKSFGKKYVEFTAGTGRVTLALLSRKALAKDAGVPMEGSGSHRLTIVGGATAATDPDGFPWEPEGQRQSSETTSSSAESISSSSD</sequence>
<organism evidence="2 3">
    <name type="scientific">Nocardioides ginsengisoli</name>
    <dbReference type="NCBI Taxonomy" id="363868"/>
    <lineage>
        <taxon>Bacteria</taxon>
        <taxon>Bacillati</taxon>
        <taxon>Actinomycetota</taxon>
        <taxon>Actinomycetes</taxon>
        <taxon>Propionibacteriales</taxon>
        <taxon>Nocardioidaceae</taxon>
        <taxon>Nocardioides</taxon>
    </lineage>
</organism>
<evidence type="ECO:0000313" key="2">
    <source>
        <dbReference type="EMBL" id="MFD1250521.1"/>
    </source>
</evidence>
<gene>
    <name evidence="2" type="ORF">ACFQ3F_22200</name>
</gene>
<evidence type="ECO:0000256" key="1">
    <source>
        <dbReference type="SAM" id="MobiDB-lite"/>
    </source>
</evidence>
<keyword evidence="3" id="KW-1185">Reference proteome</keyword>
<dbReference type="RefSeq" id="WP_367919011.1">
    <property type="nucleotide sequence ID" value="NZ_BAABAC010000018.1"/>
</dbReference>
<dbReference type="EMBL" id="JBHTLX010000024">
    <property type="protein sequence ID" value="MFD1250521.1"/>
    <property type="molecule type" value="Genomic_DNA"/>
</dbReference>
<protein>
    <submittedName>
        <fullName evidence="2">Glyoxalase</fullName>
    </submittedName>
</protein>
<feature type="compositionally biased region" description="Low complexity" evidence="1">
    <location>
        <begin position="207"/>
        <end position="223"/>
    </location>
</feature>
<feature type="region of interest" description="Disordered" evidence="1">
    <location>
        <begin position="187"/>
        <end position="223"/>
    </location>
</feature>
<dbReference type="PANTHER" id="PTHR36503">
    <property type="entry name" value="BLR2520 PROTEIN"/>
    <property type="match status" value="1"/>
</dbReference>
<dbReference type="Proteomes" id="UP001597229">
    <property type="component" value="Unassembled WGS sequence"/>
</dbReference>
<accession>A0ABW3W5D5</accession>
<dbReference type="SUPFAM" id="SSF54593">
    <property type="entry name" value="Glyoxalase/Bleomycin resistance protein/Dihydroxybiphenyl dioxygenase"/>
    <property type="match status" value="1"/>
</dbReference>
<dbReference type="Gene3D" id="3.10.180.10">
    <property type="entry name" value="2,3-Dihydroxybiphenyl 1,2-Dioxygenase, domain 1"/>
    <property type="match status" value="2"/>
</dbReference>
<evidence type="ECO:0000313" key="3">
    <source>
        <dbReference type="Proteomes" id="UP001597229"/>
    </source>
</evidence>
<reference evidence="3" key="1">
    <citation type="journal article" date="2019" name="Int. J. Syst. Evol. Microbiol.">
        <title>The Global Catalogue of Microorganisms (GCM) 10K type strain sequencing project: providing services to taxonomists for standard genome sequencing and annotation.</title>
        <authorList>
            <consortium name="The Broad Institute Genomics Platform"/>
            <consortium name="The Broad Institute Genome Sequencing Center for Infectious Disease"/>
            <person name="Wu L."/>
            <person name="Ma J."/>
        </authorList>
    </citation>
    <scope>NUCLEOTIDE SEQUENCE [LARGE SCALE GENOMIC DNA]</scope>
    <source>
        <strain evidence="3">CCUG 52478</strain>
    </source>
</reference>
<comment type="caution">
    <text evidence="2">The sequence shown here is derived from an EMBL/GenBank/DDBJ whole genome shotgun (WGS) entry which is preliminary data.</text>
</comment>
<proteinExistence type="predicted"/>
<name>A0ABW3W5D5_9ACTN</name>